<dbReference type="Proteomes" id="UP000042997">
    <property type="component" value="Unassembled WGS sequence"/>
</dbReference>
<proteinExistence type="predicted"/>
<name>A0A098BG68_9NOCA</name>
<organism evidence="1 2">
    <name type="scientific">Rhodococcus ruber</name>
    <dbReference type="NCBI Taxonomy" id="1830"/>
    <lineage>
        <taxon>Bacteria</taxon>
        <taxon>Bacillati</taxon>
        <taxon>Actinomycetota</taxon>
        <taxon>Actinomycetes</taxon>
        <taxon>Mycobacteriales</taxon>
        <taxon>Nocardiaceae</taxon>
        <taxon>Rhodococcus</taxon>
    </lineage>
</organism>
<dbReference type="AlphaFoldDB" id="A0A098BG68"/>
<reference evidence="1 2" key="1">
    <citation type="journal article" date="2014" name="Genome Announc.">
        <title>Draft Genome Sequence of Propane- and Butane-Oxidizing Actinobacterium Rhodococcus ruber IEGM 231.</title>
        <authorList>
            <person name="Ivshina I.B."/>
            <person name="Kuyukina M.S."/>
            <person name="Krivoruchko A.V."/>
            <person name="Barbe V."/>
            <person name="Fischer C."/>
        </authorList>
    </citation>
    <scope>NUCLEOTIDE SEQUENCE [LARGE SCALE GENOMIC DNA]</scope>
</reference>
<evidence type="ECO:0000313" key="1">
    <source>
        <dbReference type="EMBL" id="CDZ87220.1"/>
    </source>
</evidence>
<accession>A0A098BG68</accession>
<dbReference type="EMBL" id="CCSD01000032">
    <property type="protein sequence ID" value="CDZ87220.1"/>
    <property type="molecule type" value="Genomic_DNA"/>
</dbReference>
<sequence>MLGKLILLGWRQAGPPRGAEPLVALDLRRSDPNLRLHVITHLATLDVPGPLARYLGRLLQTACRVGAPAGSAGPTAFAQPVRVLCWFRQGISLRARDAGISIGISTRYRHMYEGIAAFAAEAPELPEVLEQRVGRSDTHVVPDGAAAPGFAALAGKGHQ</sequence>
<gene>
    <name evidence="1" type="ORF">RHRU231_230048</name>
</gene>
<protein>
    <submittedName>
        <fullName evidence="1">Uncharacterized protein</fullName>
    </submittedName>
</protein>
<evidence type="ECO:0000313" key="2">
    <source>
        <dbReference type="Proteomes" id="UP000042997"/>
    </source>
</evidence>